<accession>A0A1B0CYU8</accession>
<dbReference type="Gene3D" id="2.10.25.10">
    <property type="entry name" value="Laminin"/>
    <property type="match status" value="10"/>
</dbReference>
<name>A0A1B0CYU8_PHLPP</name>
<dbReference type="VEuPathDB" id="VectorBase:PPAI000270"/>
<feature type="domain" description="TIL" evidence="3">
    <location>
        <begin position="231"/>
        <end position="283"/>
    </location>
</feature>
<keyword evidence="5" id="KW-1185">Reference proteome</keyword>
<keyword evidence="2" id="KW-1015">Disulfide bond</keyword>
<feature type="domain" description="TIL" evidence="3">
    <location>
        <begin position="345"/>
        <end position="395"/>
    </location>
</feature>
<evidence type="ECO:0000259" key="3">
    <source>
        <dbReference type="Pfam" id="PF01826"/>
    </source>
</evidence>
<feature type="domain" description="TIL" evidence="3">
    <location>
        <begin position="55"/>
        <end position="107"/>
    </location>
</feature>
<dbReference type="InterPro" id="IPR051368">
    <property type="entry name" value="SerProtInhib-TIL_Domain"/>
</dbReference>
<reference evidence="4" key="1">
    <citation type="submission" date="2022-08" db="UniProtKB">
        <authorList>
            <consortium name="EnsemblMetazoa"/>
        </authorList>
    </citation>
    <scope>IDENTIFICATION</scope>
    <source>
        <strain evidence="4">Israel</strain>
    </source>
</reference>
<dbReference type="GO" id="GO:0030414">
    <property type="term" value="F:peptidase inhibitor activity"/>
    <property type="evidence" value="ECO:0007669"/>
    <property type="project" value="UniProtKB-KW"/>
</dbReference>
<keyword evidence="1" id="KW-0646">Protease inhibitor</keyword>
<dbReference type="EMBL" id="AJVK01020418">
    <property type="status" value="NOT_ANNOTATED_CDS"/>
    <property type="molecule type" value="Genomic_DNA"/>
</dbReference>
<dbReference type="AlphaFoldDB" id="A0A1B0CYU8"/>
<proteinExistence type="predicted"/>
<sequence>MTLGRSFHRSLRSLVLRNDCPTDLVCSGGCYCKKGFKRDGKLCVPEAQCPAKCEGPNEVYSTCGNDCTDLCPDPNRLCTQECYGGCFCAEGYSRVDYSSPCIPTDECPKTCPGKNEQYYECGNSCFDSCPDPSQNCNLNCVQGCFCRPNYARLVPGGPCVPNTKCPNPCPRPFEELNNCGNNCTELCPRYGRVCDRNCWKDCFCEDGYYRPGYNEPCIPKSKCPVLPVCKGPNEEIRDCGSRCDDDCPGIIYECPNDCQVGCYCKPGFKRLTRDGQCVPVDKCPSVCTKANEEFTECGSPCREACQYPDALCTDECYLGCYCQAGYSRINGECVPSSECPSVCSDPNEFYTQCGNRCGELCNSVNCPTVCEVGCFCKPGFKRDSLGGKCIPEKQCTLSCTKPNEEYTDCGNPCTEGCPYPTRVCPAVCYTGCYCKAGYSRIKGKCVSSSNCPNLCTNPNEVFSECGSHCAEECNSEACPEICETGCFCQPGYSRKDGVCVPTEECPPKCEGFNEVYTDCGSSCREQCGQKFCPDICEEGCFCAPGYSRIKGVCTETISCPKCAKNEEYTYCASGCTDPCNLKDALCKDVCREGCFCKDNYSRVTPGAPCIPDSQCPDIPPPVTSTD</sequence>
<dbReference type="Proteomes" id="UP000092462">
    <property type="component" value="Unassembled WGS sequence"/>
</dbReference>
<protein>
    <recommendedName>
        <fullName evidence="3">TIL domain-containing protein</fullName>
    </recommendedName>
</protein>
<dbReference type="InterPro" id="IPR002919">
    <property type="entry name" value="TIL_dom"/>
</dbReference>
<feature type="domain" description="TIL" evidence="3">
    <location>
        <begin position="562"/>
        <end position="615"/>
    </location>
</feature>
<feature type="domain" description="TIL" evidence="3">
    <location>
        <begin position="113"/>
        <end position="165"/>
    </location>
</feature>
<evidence type="ECO:0000256" key="2">
    <source>
        <dbReference type="ARBA" id="ARBA00023157"/>
    </source>
</evidence>
<feature type="domain" description="TIL" evidence="3">
    <location>
        <begin position="172"/>
        <end position="223"/>
    </location>
</feature>
<feature type="domain" description="TIL" evidence="3">
    <location>
        <begin position="457"/>
        <end position="505"/>
    </location>
</feature>
<feature type="domain" description="TIL" evidence="3">
    <location>
        <begin position="401"/>
        <end position="451"/>
    </location>
</feature>
<evidence type="ECO:0000256" key="1">
    <source>
        <dbReference type="ARBA" id="ARBA00022690"/>
    </source>
</evidence>
<evidence type="ECO:0000313" key="4">
    <source>
        <dbReference type="EnsemblMetazoa" id="PPAI000270-PA"/>
    </source>
</evidence>
<dbReference type="SUPFAM" id="SSF57567">
    <property type="entry name" value="Serine protease inhibitors"/>
    <property type="match status" value="10"/>
</dbReference>
<dbReference type="CDD" id="cd19941">
    <property type="entry name" value="TIL"/>
    <property type="match status" value="9"/>
</dbReference>
<dbReference type="Pfam" id="PF01826">
    <property type="entry name" value="TIL"/>
    <property type="match status" value="9"/>
</dbReference>
<dbReference type="VEuPathDB" id="VectorBase:PPAPM1_001301"/>
<feature type="domain" description="TIL" evidence="3">
    <location>
        <begin position="289"/>
        <end position="339"/>
    </location>
</feature>
<dbReference type="InterPro" id="IPR036084">
    <property type="entry name" value="Ser_inhib-like_sf"/>
</dbReference>
<organism evidence="4 5">
    <name type="scientific">Phlebotomus papatasi</name>
    <name type="common">Sandfly</name>
    <dbReference type="NCBI Taxonomy" id="29031"/>
    <lineage>
        <taxon>Eukaryota</taxon>
        <taxon>Metazoa</taxon>
        <taxon>Ecdysozoa</taxon>
        <taxon>Arthropoda</taxon>
        <taxon>Hexapoda</taxon>
        <taxon>Insecta</taxon>
        <taxon>Pterygota</taxon>
        <taxon>Neoptera</taxon>
        <taxon>Endopterygota</taxon>
        <taxon>Diptera</taxon>
        <taxon>Nematocera</taxon>
        <taxon>Psychodoidea</taxon>
        <taxon>Psychodidae</taxon>
        <taxon>Phlebotomus</taxon>
        <taxon>Phlebotomus</taxon>
    </lineage>
</organism>
<dbReference type="PANTHER" id="PTHR23259">
    <property type="entry name" value="RIDDLE"/>
    <property type="match status" value="1"/>
</dbReference>
<dbReference type="PANTHER" id="PTHR23259:SF82">
    <property type="entry name" value="SERINE PROTEASE INHIBITOR 1 PROTEIN"/>
    <property type="match status" value="1"/>
</dbReference>
<evidence type="ECO:0000313" key="5">
    <source>
        <dbReference type="Proteomes" id="UP000092462"/>
    </source>
</evidence>
<dbReference type="EnsemblMetazoa" id="PPAI000270-RA">
    <property type="protein sequence ID" value="PPAI000270-PA"/>
    <property type="gene ID" value="PPAI000270"/>
</dbReference>